<sequence length="387" mass="43983">MCVDGAELPEHLKRILQLGPKFCHEPASFPTEKLAMARGICRQVPENVRLRCTQECIQVLKSAPGRQHDSGKAKQLVDPPTSSNLCLLQSDKEGMFVVVPEEAYLDKARTAFAKNFIPASVKCKRIKDRAMALLEDLNLMYVSEGRAHEGERFPATKDTDERGNTATPHTVCVESRAIGDVAQEGRVLDRGKAFEEMGTFDCRNPCEYKLVTCKQDVADPDDHRCTNFKSGEKEERIEEAMAADRGIEIVEKTEKEKRKKHKRKSRSKNCFEEKKKTKSPPKKKTRRKHRWATLYGIAHCKASMRGGFKFRPLRSTYKDHTRNHFWPRDPELDRPSVPFLFRPDQVLVSGRIVKDITFKRATSPATEIRRGAVPVIWAAAAARDGHK</sequence>
<comment type="caution">
    <text evidence="1">The sequence shown here is derived from an EMBL/GenBank/DDBJ whole genome shotgun (WGS) entry which is preliminary data.</text>
</comment>
<keyword evidence="2" id="KW-1185">Reference proteome</keyword>
<evidence type="ECO:0000313" key="2">
    <source>
        <dbReference type="Proteomes" id="UP000821865"/>
    </source>
</evidence>
<proteinExistence type="predicted"/>
<accession>A0ACB8D2V2</accession>
<protein>
    <submittedName>
        <fullName evidence="1">Uncharacterized protein</fullName>
    </submittedName>
</protein>
<evidence type="ECO:0000313" key="1">
    <source>
        <dbReference type="EMBL" id="KAH7958765.1"/>
    </source>
</evidence>
<dbReference type="EMBL" id="CM023472">
    <property type="protein sequence ID" value="KAH7958765.1"/>
    <property type="molecule type" value="Genomic_DNA"/>
</dbReference>
<organism evidence="1 2">
    <name type="scientific">Dermacentor silvarum</name>
    <name type="common">Tick</name>
    <dbReference type="NCBI Taxonomy" id="543639"/>
    <lineage>
        <taxon>Eukaryota</taxon>
        <taxon>Metazoa</taxon>
        <taxon>Ecdysozoa</taxon>
        <taxon>Arthropoda</taxon>
        <taxon>Chelicerata</taxon>
        <taxon>Arachnida</taxon>
        <taxon>Acari</taxon>
        <taxon>Parasitiformes</taxon>
        <taxon>Ixodida</taxon>
        <taxon>Ixodoidea</taxon>
        <taxon>Ixodidae</taxon>
        <taxon>Rhipicephalinae</taxon>
        <taxon>Dermacentor</taxon>
    </lineage>
</organism>
<reference evidence="1" key="1">
    <citation type="submission" date="2020-05" db="EMBL/GenBank/DDBJ databases">
        <title>Large-scale comparative analyses of tick genomes elucidate their genetic diversity and vector capacities.</title>
        <authorList>
            <person name="Jia N."/>
            <person name="Wang J."/>
            <person name="Shi W."/>
            <person name="Du L."/>
            <person name="Sun Y."/>
            <person name="Zhan W."/>
            <person name="Jiang J."/>
            <person name="Wang Q."/>
            <person name="Zhang B."/>
            <person name="Ji P."/>
            <person name="Sakyi L.B."/>
            <person name="Cui X."/>
            <person name="Yuan T."/>
            <person name="Jiang B."/>
            <person name="Yang W."/>
            <person name="Lam T.T.-Y."/>
            <person name="Chang Q."/>
            <person name="Ding S."/>
            <person name="Wang X."/>
            <person name="Zhu J."/>
            <person name="Ruan X."/>
            <person name="Zhao L."/>
            <person name="Wei J."/>
            <person name="Que T."/>
            <person name="Du C."/>
            <person name="Cheng J."/>
            <person name="Dai P."/>
            <person name="Han X."/>
            <person name="Huang E."/>
            <person name="Gao Y."/>
            <person name="Liu J."/>
            <person name="Shao H."/>
            <person name="Ye R."/>
            <person name="Li L."/>
            <person name="Wei W."/>
            <person name="Wang X."/>
            <person name="Wang C."/>
            <person name="Yang T."/>
            <person name="Huo Q."/>
            <person name="Li W."/>
            <person name="Guo W."/>
            <person name="Chen H."/>
            <person name="Zhou L."/>
            <person name="Ni X."/>
            <person name="Tian J."/>
            <person name="Zhou Y."/>
            <person name="Sheng Y."/>
            <person name="Liu T."/>
            <person name="Pan Y."/>
            <person name="Xia L."/>
            <person name="Li J."/>
            <person name="Zhao F."/>
            <person name="Cao W."/>
        </authorList>
    </citation>
    <scope>NUCLEOTIDE SEQUENCE</scope>
    <source>
        <strain evidence="1">Dsil-2018</strain>
    </source>
</reference>
<name>A0ACB8D2V2_DERSI</name>
<gene>
    <name evidence="1" type="ORF">HPB49_004718</name>
</gene>
<dbReference type="Proteomes" id="UP000821865">
    <property type="component" value="Chromosome 3"/>
</dbReference>